<sequence length="586" mass="62833">MPSPARPGPSHPTERSPLLAGSSAGSKPRRESVVEYATHVPEDYAPVLDTTSKHYNLAGLSQADFWLLCISMWSCAFLSAFDGTIVATLLGPISSAFNATNLASWLGTAYLLSVCCFTPIYGRLCNIIGRQPSMLISLSFFSIGNIMCAVAPSMKFLIFARAIAGIGGGGLTSVGSTIMSDLVPISYRGIFQGYGNIMFGLGSGLGAPLGGIINDHLGWRWAFYLQVPLLALAGLMIWWKVRYSVRSPNSSGAATPEVRETIGQKLRRIDWLGSFTLAIFIGLALLAVTLVTSSTDPEIAYKWGDNLIIGMFITSAVFFCIFLHVELFVASEPVLPVELLSQRTPIAVAINNFTISILSFGVMYSVPLFFMAVRLMSPSNAGIHLIPNSILGSLGSLAVGFVVRATGRYYWLTVFCGAFSIISAILLSTWDEHTSEFWLWTSFGPMAFSLGSVTTLTIVALIADIGREHVAVATSLSYMFRTTGQVLGVSLSGALTQAVLQRELEQRITGPNAQKIIAAIRESSSSIRDLPPVLQAAATASYQKALHAVFVCAIIASTVGVLSSMGIREIDMNAALQKADDSEDEA</sequence>
<feature type="domain" description="Major facilitator superfamily (MFS) profile" evidence="8">
    <location>
        <begin position="68"/>
        <end position="571"/>
    </location>
</feature>
<evidence type="ECO:0000256" key="2">
    <source>
        <dbReference type="ARBA" id="ARBA00022448"/>
    </source>
</evidence>
<feature type="transmembrane region" description="Helical" evidence="7">
    <location>
        <begin position="410"/>
        <end position="430"/>
    </location>
</feature>
<dbReference type="Proteomes" id="UP000053611">
    <property type="component" value="Unassembled WGS sequence"/>
</dbReference>
<evidence type="ECO:0000256" key="1">
    <source>
        <dbReference type="ARBA" id="ARBA00004127"/>
    </source>
</evidence>
<feature type="region of interest" description="Disordered" evidence="6">
    <location>
        <begin position="1"/>
        <end position="30"/>
    </location>
</feature>
<feature type="transmembrane region" description="Helical" evidence="7">
    <location>
        <begin position="134"/>
        <end position="152"/>
    </location>
</feature>
<keyword evidence="2" id="KW-0813">Transport</keyword>
<dbReference type="OrthoDB" id="3437016at2759"/>
<accession>A0A0J0XKT0</accession>
<feature type="transmembrane region" description="Helical" evidence="7">
    <location>
        <begin position="308"/>
        <end position="329"/>
    </location>
</feature>
<dbReference type="STRING" id="879819.A0A0J0XKT0"/>
<feature type="transmembrane region" description="Helical" evidence="7">
    <location>
        <begin position="65"/>
        <end position="90"/>
    </location>
</feature>
<evidence type="ECO:0000256" key="5">
    <source>
        <dbReference type="ARBA" id="ARBA00023136"/>
    </source>
</evidence>
<dbReference type="SUPFAM" id="SSF103473">
    <property type="entry name" value="MFS general substrate transporter"/>
    <property type="match status" value="1"/>
</dbReference>
<reference evidence="9 10" key="1">
    <citation type="submission" date="2015-03" db="EMBL/GenBank/DDBJ databases">
        <title>Genomics and transcriptomics of the oil-accumulating basidiomycete yeast T. oleaginosus allow insights into substrate utilization and the diverse evolutionary trajectories of mating systems in fungi.</title>
        <authorList>
            <consortium name="DOE Joint Genome Institute"/>
            <person name="Kourist R."/>
            <person name="Kracht O."/>
            <person name="Bracharz F."/>
            <person name="Lipzen A."/>
            <person name="Nolan M."/>
            <person name="Ohm R."/>
            <person name="Grigoriev I."/>
            <person name="Sun S."/>
            <person name="Heitman J."/>
            <person name="Bruck T."/>
            <person name="Nowrousian M."/>
        </authorList>
    </citation>
    <scope>NUCLEOTIDE SEQUENCE [LARGE SCALE GENOMIC DNA]</scope>
    <source>
        <strain evidence="9 10">IBC0246</strain>
    </source>
</reference>
<dbReference type="GO" id="GO:0000329">
    <property type="term" value="C:fungal-type vacuole membrane"/>
    <property type="evidence" value="ECO:0007669"/>
    <property type="project" value="TreeGrafter"/>
</dbReference>
<feature type="transmembrane region" description="Helical" evidence="7">
    <location>
        <begin position="442"/>
        <end position="463"/>
    </location>
</feature>
<dbReference type="RefSeq" id="XP_018278168.1">
    <property type="nucleotide sequence ID" value="XM_018423441.1"/>
</dbReference>
<dbReference type="PANTHER" id="PTHR23501:SF191">
    <property type="entry name" value="VACUOLAR BASIC AMINO ACID TRANSPORTER 4"/>
    <property type="match status" value="1"/>
</dbReference>
<comment type="subcellular location">
    <subcellularLocation>
        <location evidence="1">Endomembrane system</location>
        <topology evidence="1">Multi-pass membrane protein</topology>
    </subcellularLocation>
</comment>
<evidence type="ECO:0000256" key="6">
    <source>
        <dbReference type="SAM" id="MobiDB-lite"/>
    </source>
</evidence>
<evidence type="ECO:0000256" key="3">
    <source>
        <dbReference type="ARBA" id="ARBA00022692"/>
    </source>
</evidence>
<gene>
    <name evidence="9" type="ORF">CC85DRAFT_286212</name>
</gene>
<evidence type="ECO:0000256" key="7">
    <source>
        <dbReference type="SAM" id="Phobius"/>
    </source>
</evidence>
<dbReference type="PANTHER" id="PTHR23501">
    <property type="entry name" value="MAJOR FACILITATOR SUPERFAMILY"/>
    <property type="match status" value="1"/>
</dbReference>
<organism evidence="9 10">
    <name type="scientific">Cutaneotrichosporon oleaginosum</name>
    <dbReference type="NCBI Taxonomy" id="879819"/>
    <lineage>
        <taxon>Eukaryota</taxon>
        <taxon>Fungi</taxon>
        <taxon>Dikarya</taxon>
        <taxon>Basidiomycota</taxon>
        <taxon>Agaricomycotina</taxon>
        <taxon>Tremellomycetes</taxon>
        <taxon>Trichosporonales</taxon>
        <taxon>Trichosporonaceae</taxon>
        <taxon>Cutaneotrichosporon</taxon>
    </lineage>
</organism>
<feature type="compositionally biased region" description="Pro residues" evidence="6">
    <location>
        <begin position="1"/>
        <end position="10"/>
    </location>
</feature>
<dbReference type="InterPro" id="IPR036259">
    <property type="entry name" value="MFS_trans_sf"/>
</dbReference>
<name>A0A0J0XKT0_9TREE</name>
<dbReference type="Gene3D" id="1.20.1250.20">
    <property type="entry name" value="MFS general substrate transporter like domains"/>
    <property type="match status" value="2"/>
</dbReference>
<dbReference type="Pfam" id="PF07690">
    <property type="entry name" value="MFS_1"/>
    <property type="match status" value="1"/>
</dbReference>
<feature type="transmembrane region" description="Helical" evidence="7">
    <location>
        <begin position="385"/>
        <end position="403"/>
    </location>
</feature>
<dbReference type="InterPro" id="IPR020846">
    <property type="entry name" value="MFS_dom"/>
</dbReference>
<keyword evidence="5 7" id="KW-0472">Membrane</keyword>
<feature type="transmembrane region" description="Helical" evidence="7">
    <location>
        <begin position="350"/>
        <end position="373"/>
    </location>
</feature>
<dbReference type="EMBL" id="KQ087214">
    <property type="protein sequence ID" value="KLT41677.1"/>
    <property type="molecule type" value="Genomic_DNA"/>
</dbReference>
<feature type="transmembrane region" description="Helical" evidence="7">
    <location>
        <begin position="219"/>
        <end position="239"/>
    </location>
</feature>
<keyword evidence="10" id="KW-1185">Reference proteome</keyword>
<feature type="transmembrane region" description="Helical" evidence="7">
    <location>
        <begin position="158"/>
        <end position="179"/>
    </location>
</feature>
<protein>
    <submittedName>
        <fullName evidence="9">Putative transporter</fullName>
    </submittedName>
</protein>
<evidence type="ECO:0000313" key="10">
    <source>
        <dbReference type="Proteomes" id="UP000053611"/>
    </source>
</evidence>
<dbReference type="InterPro" id="IPR011701">
    <property type="entry name" value="MFS"/>
</dbReference>
<dbReference type="GO" id="GO:0012505">
    <property type="term" value="C:endomembrane system"/>
    <property type="evidence" value="ECO:0007669"/>
    <property type="project" value="UniProtKB-SubCell"/>
</dbReference>
<dbReference type="GO" id="GO:0015174">
    <property type="term" value="F:basic amino acid transmembrane transporter activity"/>
    <property type="evidence" value="ECO:0007669"/>
    <property type="project" value="TreeGrafter"/>
</dbReference>
<keyword evidence="3 7" id="KW-0812">Transmembrane</keyword>
<dbReference type="PROSITE" id="PS50850">
    <property type="entry name" value="MFS"/>
    <property type="match status" value="1"/>
</dbReference>
<evidence type="ECO:0000313" key="9">
    <source>
        <dbReference type="EMBL" id="KLT41677.1"/>
    </source>
</evidence>
<proteinExistence type="predicted"/>
<feature type="transmembrane region" description="Helical" evidence="7">
    <location>
        <begin position="269"/>
        <end position="288"/>
    </location>
</feature>
<keyword evidence="4 7" id="KW-1133">Transmembrane helix</keyword>
<feature type="transmembrane region" description="Helical" evidence="7">
    <location>
        <begin position="102"/>
        <end position="122"/>
    </location>
</feature>
<feature type="transmembrane region" description="Helical" evidence="7">
    <location>
        <begin position="191"/>
        <end position="213"/>
    </location>
</feature>
<dbReference type="GeneID" id="28984044"/>
<dbReference type="GO" id="GO:0005886">
    <property type="term" value="C:plasma membrane"/>
    <property type="evidence" value="ECO:0007669"/>
    <property type="project" value="TreeGrafter"/>
</dbReference>
<evidence type="ECO:0000256" key="4">
    <source>
        <dbReference type="ARBA" id="ARBA00022989"/>
    </source>
</evidence>
<dbReference type="AlphaFoldDB" id="A0A0J0XKT0"/>
<evidence type="ECO:0000259" key="8">
    <source>
        <dbReference type="PROSITE" id="PS50850"/>
    </source>
</evidence>
<feature type="transmembrane region" description="Helical" evidence="7">
    <location>
        <begin position="545"/>
        <end position="567"/>
    </location>
</feature>